<gene>
    <name evidence="10" type="primary">LOC111296609</name>
</gene>
<evidence type="ECO:0000313" key="9">
    <source>
        <dbReference type="Proteomes" id="UP000515121"/>
    </source>
</evidence>
<keyword evidence="9" id="KW-1185">Reference proteome</keyword>
<evidence type="ECO:0000256" key="4">
    <source>
        <dbReference type="ARBA" id="ARBA00023157"/>
    </source>
</evidence>
<evidence type="ECO:0000313" key="10">
    <source>
        <dbReference type="RefSeq" id="XP_022746740.1"/>
    </source>
</evidence>
<evidence type="ECO:0000256" key="6">
    <source>
        <dbReference type="SAM" id="MobiDB-lite"/>
    </source>
</evidence>
<evidence type="ECO:0000256" key="5">
    <source>
        <dbReference type="SAM" id="Coils"/>
    </source>
</evidence>
<dbReference type="PANTHER" id="PTHR12630:SF16">
    <property type="entry name" value="GLUCOSIDASE 2 SUBUNIT BETA"/>
    <property type="match status" value="1"/>
</dbReference>
<feature type="coiled-coil region" evidence="5">
    <location>
        <begin position="423"/>
        <end position="450"/>
    </location>
</feature>
<feature type="compositionally biased region" description="Basic and acidic residues" evidence="6">
    <location>
        <begin position="289"/>
        <end position="315"/>
    </location>
</feature>
<dbReference type="Pfam" id="PF12999">
    <property type="entry name" value="PRKCSH-like"/>
    <property type="match status" value="1"/>
</dbReference>
<feature type="region of interest" description="Disordered" evidence="6">
    <location>
        <begin position="211"/>
        <end position="356"/>
    </location>
</feature>
<keyword evidence="4" id="KW-1015">Disulfide bond</keyword>
<dbReference type="InterPro" id="IPR028146">
    <property type="entry name" value="PRKCSH_N"/>
</dbReference>
<organism evidence="9 10">
    <name type="scientific">Durio zibethinus</name>
    <name type="common">Durian</name>
    <dbReference type="NCBI Taxonomy" id="66656"/>
    <lineage>
        <taxon>Eukaryota</taxon>
        <taxon>Viridiplantae</taxon>
        <taxon>Streptophyta</taxon>
        <taxon>Embryophyta</taxon>
        <taxon>Tracheophyta</taxon>
        <taxon>Spermatophyta</taxon>
        <taxon>Magnoliopsida</taxon>
        <taxon>eudicotyledons</taxon>
        <taxon>Gunneridae</taxon>
        <taxon>Pentapetalae</taxon>
        <taxon>rosids</taxon>
        <taxon>malvids</taxon>
        <taxon>Malvales</taxon>
        <taxon>Malvaceae</taxon>
        <taxon>Helicteroideae</taxon>
        <taxon>Durio</taxon>
    </lineage>
</organism>
<dbReference type="PANTHER" id="PTHR12630">
    <property type="entry name" value="N-LINKED OLIGOSACCHARIDE PROCESSING"/>
    <property type="match status" value="1"/>
</dbReference>
<dbReference type="InterPro" id="IPR036607">
    <property type="entry name" value="PRKCSH"/>
</dbReference>
<dbReference type="InterPro" id="IPR039794">
    <property type="entry name" value="Gtb1-like"/>
</dbReference>
<evidence type="ECO:0000256" key="3">
    <source>
        <dbReference type="ARBA" id="ARBA00022824"/>
    </source>
</evidence>
<protein>
    <recommendedName>
        <fullName evidence="1">Glucosidase 2 subunit beta</fullName>
    </recommendedName>
</protein>
<feature type="signal peptide" evidence="7">
    <location>
        <begin position="1"/>
        <end position="25"/>
    </location>
</feature>
<dbReference type="GO" id="GO:0017177">
    <property type="term" value="C:glucosidase II complex"/>
    <property type="evidence" value="ECO:0007669"/>
    <property type="project" value="TreeGrafter"/>
</dbReference>
<dbReference type="Gene3D" id="2.70.130.10">
    <property type="entry name" value="Mannose-6-phosphate receptor binding domain"/>
    <property type="match status" value="1"/>
</dbReference>
<sequence>MKLTLSFTFLSLAIFSFIIPSHVSSSSLPSVSFVGIPPQDEDYFKDEVIKCKNGSKKFTKTQLNDDFCDCPDGTDEPGTSACPQGKFYCRNAGHSSSLLFSSRVNDGICDCCDGSDEYDGKVKCPNTCWEAGKAAREKLKKKIEMYHEGVALRKQEIEQAKQAIARDKAELLGLKNEKEVLEKVVKQLEEQIQKLKQRELLEKEDKIKEASNEKIENEKSGPEENVDGQIEPLKISDVEKMGLSGESPSDQSEKDENESTEGLSREELGRLIASRWTGKKTGDQVEEIDPAKSDHMGNRDKEESAYESSYDEHIDNNALQFNEKTQKHQEKGRKDARDAEDEESVAEDREKSSGSSSSEVVGKRIICMVLLISYINCFLFDFLISSDIATLSHQSWLVKIQETAQNFLQSVNLFSAPVANLDANQVRKEYDNYTAKLSDIELRISSLTEKFKYDFGREKEFYLFYDRCFESKQDKYVYKVCPFKDAIQEEGSSETRLGNWEKFGNSYRMMMFSNGDGCWNGPDRSLKVKLRCGLQTELTGVDEPSRCEYVALMYAPALCLEEKLKELKQKLESMNREQSWSHDEL</sequence>
<evidence type="ECO:0000256" key="2">
    <source>
        <dbReference type="ARBA" id="ARBA00022729"/>
    </source>
</evidence>
<dbReference type="Proteomes" id="UP000515121">
    <property type="component" value="Unplaced"/>
</dbReference>
<keyword evidence="5" id="KW-0175">Coiled coil</keyword>
<dbReference type="Pfam" id="PF13015">
    <property type="entry name" value="PRKCSH_1"/>
    <property type="match status" value="1"/>
</dbReference>
<evidence type="ECO:0000256" key="1">
    <source>
        <dbReference type="ARBA" id="ARBA00022387"/>
    </source>
</evidence>
<dbReference type="GO" id="GO:0006491">
    <property type="term" value="P:N-glycan processing"/>
    <property type="evidence" value="ECO:0007669"/>
    <property type="project" value="TreeGrafter"/>
</dbReference>
<reference evidence="10" key="1">
    <citation type="submission" date="2025-08" db="UniProtKB">
        <authorList>
            <consortium name="RefSeq"/>
        </authorList>
    </citation>
    <scope>IDENTIFICATION</scope>
    <source>
        <tissue evidence="10">Fruit stalk</tissue>
    </source>
</reference>
<evidence type="ECO:0000259" key="8">
    <source>
        <dbReference type="PROSITE" id="PS51914"/>
    </source>
</evidence>
<dbReference type="SUPFAM" id="SSF50911">
    <property type="entry name" value="Mannose 6-phosphate receptor domain"/>
    <property type="match status" value="1"/>
</dbReference>
<dbReference type="PROSITE" id="PS51914">
    <property type="entry name" value="MRH"/>
    <property type="match status" value="1"/>
</dbReference>
<proteinExistence type="predicted"/>
<accession>A0A6P5Z2E7</accession>
<keyword evidence="2 7" id="KW-0732">Signal</keyword>
<feature type="compositionally biased region" description="Basic and acidic residues" evidence="6">
    <location>
        <begin position="211"/>
        <end position="222"/>
    </location>
</feature>
<feature type="domain" description="MRH" evidence="8">
    <location>
        <begin position="466"/>
        <end position="561"/>
    </location>
</feature>
<dbReference type="RefSeq" id="XP_022746740.1">
    <property type="nucleotide sequence ID" value="XM_022891005.1"/>
</dbReference>
<dbReference type="InterPro" id="IPR009011">
    <property type="entry name" value="Man6P_isomerase_rcpt-bd_dom_sf"/>
</dbReference>
<evidence type="ECO:0000256" key="7">
    <source>
        <dbReference type="SAM" id="SignalP"/>
    </source>
</evidence>
<dbReference type="OrthoDB" id="28322at2759"/>
<feature type="chain" id="PRO_5028220428" description="Glucosidase 2 subunit beta" evidence="7">
    <location>
        <begin position="26"/>
        <end position="585"/>
    </location>
</feature>
<dbReference type="InterPro" id="IPR044865">
    <property type="entry name" value="MRH_dom"/>
</dbReference>
<name>A0A6P5Z2E7_DURZI</name>
<dbReference type="AlphaFoldDB" id="A0A6P5Z2E7"/>
<dbReference type="GeneID" id="111296609"/>
<feature type="compositionally biased region" description="Basic and acidic residues" evidence="6">
    <location>
        <begin position="324"/>
        <end position="337"/>
    </location>
</feature>
<keyword evidence="3" id="KW-0256">Endoplasmic reticulum</keyword>